<keyword evidence="1" id="KW-0732">Signal</keyword>
<evidence type="ECO:0000256" key="1">
    <source>
        <dbReference type="SAM" id="SignalP"/>
    </source>
</evidence>
<dbReference type="InterPro" id="IPR024311">
    <property type="entry name" value="Lipocalin-like"/>
</dbReference>
<dbReference type="RefSeq" id="WP_290295705.1">
    <property type="nucleotide sequence ID" value="NZ_JAUFQR010000001.1"/>
</dbReference>
<evidence type="ECO:0000259" key="2">
    <source>
        <dbReference type="Pfam" id="PF13648"/>
    </source>
</evidence>
<proteinExistence type="predicted"/>
<accession>A0ABV7XT45</accession>
<dbReference type="PROSITE" id="PS51257">
    <property type="entry name" value="PROKAR_LIPOPROTEIN"/>
    <property type="match status" value="1"/>
</dbReference>
<evidence type="ECO:0000313" key="4">
    <source>
        <dbReference type="Proteomes" id="UP001595735"/>
    </source>
</evidence>
<feature type="chain" id="PRO_5046241350" evidence="1">
    <location>
        <begin position="21"/>
        <end position="148"/>
    </location>
</feature>
<evidence type="ECO:0000313" key="3">
    <source>
        <dbReference type="EMBL" id="MFC3755667.1"/>
    </source>
</evidence>
<organism evidence="3 4">
    <name type="scientific">Chryseobacterium tructae</name>
    <dbReference type="NCBI Taxonomy" id="1037380"/>
    <lineage>
        <taxon>Bacteria</taxon>
        <taxon>Pseudomonadati</taxon>
        <taxon>Bacteroidota</taxon>
        <taxon>Flavobacteriia</taxon>
        <taxon>Flavobacteriales</taxon>
        <taxon>Weeksellaceae</taxon>
        <taxon>Chryseobacterium group</taxon>
        <taxon>Chryseobacterium</taxon>
    </lineage>
</organism>
<feature type="domain" description="Lipocalin-like" evidence="2">
    <location>
        <begin position="31"/>
        <end position="124"/>
    </location>
</feature>
<dbReference type="Proteomes" id="UP001595735">
    <property type="component" value="Unassembled WGS sequence"/>
</dbReference>
<dbReference type="Pfam" id="PF13648">
    <property type="entry name" value="Lipocalin_4"/>
    <property type="match status" value="1"/>
</dbReference>
<gene>
    <name evidence="3" type="ORF">ACFONJ_06790</name>
</gene>
<feature type="signal peptide" evidence="1">
    <location>
        <begin position="1"/>
        <end position="20"/>
    </location>
</feature>
<sequence>MKFFIGILLLAGMVSCSSNDDTPTVVDNTNITGTWKPANYEFRGKTISLNDCESRSQIYINTDYSGSYERNEAGADDTCNLVDSFTGKWAYDKLYNVLILTYTEGGETKTLRKEVESYSETELRIKDNNKNLDNVPGNDAGILIFRKG</sequence>
<dbReference type="EMBL" id="JBHRYO010000002">
    <property type="protein sequence ID" value="MFC3755667.1"/>
    <property type="molecule type" value="Genomic_DNA"/>
</dbReference>
<keyword evidence="4" id="KW-1185">Reference proteome</keyword>
<protein>
    <submittedName>
        <fullName evidence="3">Lipocalin family protein</fullName>
    </submittedName>
</protein>
<reference evidence="4" key="1">
    <citation type="journal article" date="2019" name="Int. J. Syst. Evol. Microbiol.">
        <title>The Global Catalogue of Microorganisms (GCM) 10K type strain sequencing project: providing services to taxonomists for standard genome sequencing and annotation.</title>
        <authorList>
            <consortium name="The Broad Institute Genomics Platform"/>
            <consortium name="The Broad Institute Genome Sequencing Center for Infectious Disease"/>
            <person name="Wu L."/>
            <person name="Ma J."/>
        </authorList>
    </citation>
    <scope>NUCLEOTIDE SEQUENCE [LARGE SCALE GENOMIC DNA]</scope>
    <source>
        <strain evidence="4">CECT 7798</strain>
    </source>
</reference>
<comment type="caution">
    <text evidence="3">The sequence shown here is derived from an EMBL/GenBank/DDBJ whole genome shotgun (WGS) entry which is preliminary data.</text>
</comment>
<name>A0ABV7XT45_9FLAO</name>